<dbReference type="PANTHER" id="PTHR30154:SF34">
    <property type="entry name" value="TRANSCRIPTIONAL REGULATOR AZLB"/>
    <property type="match status" value="1"/>
</dbReference>
<evidence type="ECO:0000313" key="2">
    <source>
        <dbReference type="EMBL" id="SVA51242.1"/>
    </source>
</evidence>
<organism evidence="2">
    <name type="scientific">marine metagenome</name>
    <dbReference type="NCBI Taxonomy" id="408172"/>
    <lineage>
        <taxon>unclassified sequences</taxon>
        <taxon>metagenomes</taxon>
        <taxon>ecological metagenomes</taxon>
    </lineage>
</organism>
<dbReference type="SUPFAM" id="SSF46785">
    <property type="entry name" value="Winged helix' DNA-binding domain"/>
    <property type="match status" value="1"/>
</dbReference>
<sequence>MLPAMDALLKLLRENAALSTVDLAGMLELSEDEIREKIRQAQADGDILGYQAILSDEANGVNAMQAVIEVKLTPERGGGFDRLAERISKYNEVKSCYLMSGGYDVLVIIDGNSLHEVASFVAEKLATIQGVTSTATHFLLKRYKENGVMIGGAEEVERLAVSP</sequence>
<dbReference type="Pfam" id="PF01037">
    <property type="entry name" value="AsnC_trans_reg"/>
    <property type="match status" value="1"/>
</dbReference>
<dbReference type="GO" id="GO:0005829">
    <property type="term" value="C:cytosol"/>
    <property type="evidence" value="ECO:0007669"/>
    <property type="project" value="TreeGrafter"/>
</dbReference>
<reference evidence="2" key="1">
    <citation type="submission" date="2018-05" db="EMBL/GenBank/DDBJ databases">
        <authorList>
            <person name="Lanie J.A."/>
            <person name="Ng W.-L."/>
            <person name="Kazmierczak K.M."/>
            <person name="Andrzejewski T.M."/>
            <person name="Davidsen T.M."/>
            <person name="Wayne K.J."/>
            <person name="Tettelin H."/>
            <person name="Glass J.I."/>
            <person name="Rusch D."/>
            <person name="Podicherti R."/>
            <person name="Tsui H.-C.T."/>
            <person name="Winkler M.E."/>
        </authorList>
    </citation>
    <scope>NUCLEOTIDE SEQUENCE</scope>
</reference>
<feature type="domain" description="Transcription regulator AsnC/Lrp ligand binding" evidence="1">
    <location>
        <begin position="68"/>
        <end position="141"/>
    </location>
</feature>
<dbReference type="PANTHER" id="PTHR30154">
    <property type="entry name" value="LEUCINE-RESPONSIVE REGULATORY PROTEIN"/>
    <property type="match status" value="1"/>
</dbReference>
<dbReference type="InterPro" id="IPR011008">
    <property type="entry name" value="Dimeric_a/b-barrel"/>
</dbReference>
<dbReference type="InterPro" id="IPR036388">
    <property type="entry name" value="WH-like_DNA-bd_sf"/>
</dbReference>
<dbReference type="SMART" id="SM00344">
    <property type="entry name" value="HTH_ASNC"/>
    <property type="match status" value="1"/>
</dbReference>
<dbReference type="EMBL" id="UINC01011639">
    <property type="protein sequence ID" value="SVA51242.1"/>
    <property type="molecule type" value="Genomic_DNA"/>
</dbReference>
<dbReference type="GO" id="GO:0043200">
    <property type="term" value="P:response to amino acid"/>
    <property type="evidence" value="ECO:0007669"/>
    <property type="project" value="TreeGrafter"/>
</dbReference>
<dbReference type="InterPro" id="IPR019887">
    <property type="entry name" value="Tscrpt_reg_AsnC/Lrp_C"/>
</dbReference>
<accession>A0A381WFK8</accession>
<dbReference type="GO" id="GO:0043565">
    <property type="term" value="F:sequence-specific DNA binding"/>
    <property type="evidence" value="ECO:0007669"/>
    <property type="project" value="TreeGrafter"/>
</dbReference>
<protein>
    <recommendedName>
        <fullName evidence="1">Transcription regulator AsnC/Lrp ligand binding domain-containing protein</fullName>
    </recommendedName>
</protein>
<dbReference type="Gene3D" id="3.30.70.920">
    <property type="match status" value="1"/>
</dbReference>
<gene>
    <name evidence="2" type="ORF">METZ01_LOCUS104096</name>
</gene>
<name>A0A381WFK8_9ZZZZ</name>
<proteinExistence type="predicted"/>
<dbReference type="InterPro" id="IPR019888">
    <property type="entry name" value="Tscrpt_reg_AsnC-like"/>
</dbReference>
<dbReference type="InterPro" id="IPR036390">
    <property type="entry name" value="WH_DNA-bd_sf"/>
</dbReference>
<dbReference type="AlphaFoldDB" id="A0A381WFK8"/>
<evidence type="ECO:0000259" key="1">
    <source>
        <dbReference type="Pfam" id="PF01037"/>
    </source>
</evidence>
<dbReference type="Gene3D" id="1.10.10.10">
    <property type="entry name" value="Winged helix-like DNA-binding domain superfamily/Winged helix DNA-binding domain"/>
    <property type="match status" value="1"/>
</dbReference>
<dbReference type="SUPFAM" id="SSF54909">
    <property type="entry name" value="Dimeric alpha+beta barrel"/>
    <property type="match status" value="1"/>
</dbReference>